<protein>
    <submittedName>
        <fullName evidence="1">Uncharacterized protein</fullName>
    </submittedName>
</protein>
<dbReference type="EMBL" id="CM011695">
    <property type="protein sequence ID" value="TMS03124.1"/>
    <property type="molecule type" value="Genomic_DNA"/>
</dbReference>
<name>A0ACD3Q950_LARCR</name>
<evidence type="ECO:0000313" key="2">
    <source>
        <dbReference type="Proteomes" id="UP000793456"/>
    </source>
</evidence>
<gene>
    <name evidence="1" type="ORF">E3U43_000013</name>
</gene>
<accession>A0ACD3Q950</accession>
<dbReference type="Proteomes" id="UP000793456">
    <property type="component" value="Chromosome XXII"/>
</dbReference>
<evidence type="ECO:0000313" key="1">
    <source>
        <dbReference type="EMBL" id="TMS03124.1"/>
    </source>
</evidence>
<proteinExistence type="predicted"/>
<organism evidence="1 2">
    <name type="scientific">Larimichthys crocea</name>
    <name type="common">Large yellow croaker</name>
    <name type="synonym">Pseudosciaena crocea</name>
    <dbReference type="NCBI Taxonomy" id="215358"/>
    <lineage>
        <taxon>Eukaryota</taxon>
        <taxon>Metazoa</taxon>
        <taxon>Chordata</taxon>
        <taxon>Craniata</taxon>
        <taxon>Vertebrata</taxon>
        <taxon>Euteleostomi</taxon>
        <taxon>Actinopterygii</taxon>
        <taxon>Neopterygii</taxon>
        <taxon>Teleostei</taxon>
        <taxon>Neoteleostei</taxon>
        <taxon>Acanthomorphata</taxon>
        <taxon>Eupercaria</taxon>
        <taxon>Sciaenidae</taxon>
        <taxon>Larimichthys</taxon>
    </lineage>
</organism>
<comment type="caution">
    <text evidence="1">The sequence shown here is derived from an EMBL/GenBank/DDBJ whole genome shotgun (WGS) entry which is preliminary data.</text>
</comment>
<reference evidence="1" key="1">
    <citation type="submission" date="2018-11" db="EMBL/GenBank/DDBJ databases">
        <title>The sequence and de novo assembly of Larimichthys crocea genome using PacBio and Hi-C technologies.</title>
        <authorList>
            <person name="Xu P."/>
            <person name="Chen B."/>
            <person name="Zhou Z."/>
            <person name="Ke Q."/>
            <person name="Wu Y."/>
            <person name="Bai H."/>
            <person name="Pu F."/>
        </authorList>
    </citation>
    <scope>NUCLEOTIDE SEQUENCE</scope>
    <source>
        <tissue evidence="1">Muscle</tissue>
    </source>
</reference>
<keyword evidence="2" id="KW-1185">Reference proteome</keyword>
<sequence>MGNTQTYMAVSAAVCSASLVCVYVYVYCSHKLLQTNVLNNDRLPSFVYLYIKYLSRAVTRRTGCLYTAAANSDVVYTVLNCRLETSLLRRFCSAAGYGWEYPDTEYRDIPLCFPEFLCCRLLLMVLTDEKFRLSPAGLVRVRQSMKTLQPVDELKRGPFMLRVQVVEYRQIDAGMEVDVCLSATSHTSCPVWESVLTLLSKNRLHKARRCLPGKENESQPDDPVPENVKQVEFRVPSTIDLQCVGAFSDFSPCHILSVLARLCGCRSQTAPSLWMLSVCLAEIEKHKGVGVITAPVNITVQFMEPLLVPGRVTIKFWEMTKNWGQCSPRGLSFHMLQHGSNITHIMGVISGS</sequence>